<dbReference type="InterPro" id="IPR044068">
    <property type="entry name" value="CB"/>
</dbReference>
<dbReference type="PROSITE" id="PS51898">
    <property type="entry name" value="TYR_RECOMBINASE"/>
    <property type="match status" value="1"/>
</dbReference>
<comment type="caution">
    <text evidence="6">The sequence shown here is derived from an EMBL/GenBank/DDBJ whole genome shotgun (WGS) entry which is preliminary data.</text>
</comment>
<dbReference type="PANTHER" id="PTHR30349">
    <property type="entry name" value="PHAGE INTEGRASE-RELATED"/>
    <property type="match status" value="1"/>
</dbReference>
<feature type="domain" description="Tyr recombinase" evidence="4">
    <location>
        <begin position="110"/>
        <end position="301"/>
    </location>
</feature>
<dbReference type="GO" id="GO:0015074">
    <property type="term" value="P:DNA integration"/>
    <property type="evidence" value="ECO:0007669"/>
    <property type="project" value="InterPro"/>
</dbReference>
<keyword evidence="2" id="KW-0233">DNA recombination</keyword>
<accession>A0A5B1L5L0</accession>
<dbReference type="RefSeq" id="WP_149730197.1">
    <property type="nucleotide sequence ID" value="NZ_VUJV01000008.1"/>
</dbReference>
<dbReference type="InterPro" id="IPR010998">
    <property type="entry name" value="Integrase_recombinase_N"/>
</dbReference>
<gene>
    <name evidence="6" type="ORF">F0U44_20295</name>
</gene>
<sequence length="308" mass="33939">MTDLTAPTAKALMGEWQLALTAERKSPATIALYLDAVGRYLIWAETRDLPPMRRTSLQTWITDMLDAGRSPSTARIRQQAVRRYAAWLTAVGHLDAPPFQGMKSPKLDHPVVDPLTIAEVRALLLTCRPDGADGPETPRPLRHVRDEAIIRLMVETGIRLSEVIALTADDLELATGLVTIQRGKGGRGRIIPIGPATTAAIHDYLAVRRIQAHADREQLWLGERGCGLVGDALYRSLRRRAEPAGIVGFRPHRLRHTAAHRWLAAGGSESGLMAMAGWTRVEMLIRYTRANAGERAAIEARRLDLGNL</sequence>
<dbReference type="EMBL" id="VUJV01000008">
    <property type="protein sequence ID" value="KAA1415971.1"/>
    <property type="molecule type" value="Genomic_DNA"/>
</dbReference>
<keyword evidence="7" id="KW-1185">Reference proteome</keyword>
<dbReference type="InterPro" id="IPR011010">
    <property type="entry name" value="DNA_brk_join_enz"/>
</dbReference>
<evidence type="ECO:0000256" key="3">
    <source>
        <dbReference type="PROSITE-ProRule" id="PRU01248"/>
    </source>
</evidence>
<dbReference type="SUPFAM" id="SSF56349">
    <property type="entry name" value="DNA breaking-rejoining enzymes"/>
    <property type="match status" value="1"/>
</dbReference>
<evidence type="ECO:0000256" key="2">
    <source>
        <dbReference type="ARBA" id="ARBA00023172"/>
    </source>
</evidence>
<reference evidence="6 7" key="1">
    <citation type="submission" date="2019-09" db="EMBL/GenBank/DDBJ databases">
        <title>Nocardioides panacisoli sp. nov., isolated from the soil of a ginseng field.</title>
        <authorList>
            <person name="Cho C."/>
        </authorList>
    </citation>
    <scope>NUCLEOTIDE SEQUENCE [LARGE SCALE GENOMIC DNA]</scope>
    <source>
        <strain evidence="6 7">BN130099</strain>
    </source>
</reference>
<dbReference type="InterPro" id="IPR002104">
    <property type="entry name" value="Integrase_catalytic"/>
</dbReference>
<dbReference type="PROSITE" id="PS51900">
    <property type="entry name" value="CB"/>
    <property type="match status" value="1"/>
</dbReference>
<feature type="domain" description="Core-binding (CB)" evidence="5">
    <location>
        <begin position="7"/>
        <end position="89"/>
    </location>
</feature>
<name>A0A5B1L5L0_9ACTN</name>
<dbReference type="GO" id="GO:0003677">
    <property type="term" value="F:DNA binding"/>
    <property type="evidence" value="ECO:0007669"/>
    <property type="project" value="UniProtKB-UniRule"/>
</dbReference>
<proteinExistence type="predicted"/>
<reference evidence="6 7" key="2">
    <citation type="submission" date="2019-09" db="EMBL/GenBank/DDBJ databases">
        <authorList>
            <person name="Jin C."/>
        </authorList>
    </citation>
    <scope>NUCLEOTIDE SEQUENCE [LARGE SCALE GENOMIC DNA]</scope>
    <source>
        <strain evidence="6 7">BN130099</strain>
    </source>
</reference>
<organism evidence="6 7">
    <name type="scientific">Nocardioides humilatus</name>
    <dbReference type="NCBI Taxonomy" id="2607660"/>
    <lineage>
        <taxon>Bacteria</taxon>
        <taxon>Bacillati</taxon>
        <taxon>Actinomycetota</taxon>
        <taxon>Actinomycetes</taxon>
        <taxon>Propionibacteriales</taxon>
        <taxon>Nocardioidaceae</taxon>
        <taxon>Nocardioides</taxon>
    </lineage>
</organism>
<dbReference type="Pfam" id="PF00589">
    <property type="entry name" value="Phage_integrase"/>
    <property type="match status" value="1"/>
</dbReference>
<evidence type="ECO:0000259" key="4">
    <source>
        <dbReference type="PROSITE" id="PS51898"/>
    </source>
</evidence>
<dbReference type="Gene3D" id="1.10.443.10">
    <property type="entry name" value="Intergrase catalytic core"/>
    <property type="match status" value="1"/>
</dbReference>
<dbReference type="Gene3D" id="1.10.150.130">
    <property type="match status" value="1"/>
</dbReference>
<dbReference type="PANTHER" id="PTHR30349:SF81">
    <property type="entry name" value="TYROSINE RECOMBINASE XERC"/>
    <property type="match status" value="1"/>
</dbReference>
<dbReference type="Proteomes" id="UP000325003">
    <property type="component" value="Unassembled WGS sequence"/>
</dbReference>
<dbReference type="InterPro" id="IPR050090">
    <property type="entry name" value="Tyrosine_recombinase_XerCD"/>
</dbReference>
<dbReference type="AlphaFoldDB" id="A0A5B1L5L0"/>
<protein>
    <submittedName>
        <fullName evidence="6">Tyrosine-type recombinase/integrase</fullName>
    </submittedName>
</protein>
<dbReference type="GO" id="GO:0006310">
    <property type="term" value="P:DNA recombination"/>
    <property type="evidence" value="ECO:0007669"/>
    <property type="project" value="UniProtKB-KW"/>
</dbReference>
<evidence type="ECO:0000256" key="1">
    <source>
        <dbReference type="ARBA" id="ARBA00023125"/>
    </source>
</evidence>
<evidence type="ECO:0000313" key="6">
    <source>
        <dbReference type="EMBL" id="KAA1415971.1"/>
    </source>
</evidence>
<evidence type="ECO:0000259" key="5">
    <source>
        <dbReference type="PROSITE" id="PS51900"/>
    </source>
</evidence>
<keyword evidence="1 3" id="KW-0238">DNA-binding</keyword>
<dbReference type="CDD" id="cd00397">
    <property type="entry name" value="DNA_BRE_C"/>
    <property type="match status" value="1"/>
</dbReference>
<evidence type="ECO:0000313" key="7">
    <source>
        <dbReference type="Proteomes" id="UP000325003"/>
    </source>
</evidence>
<dbReference type="InterPro" id="IPR013762">
    <property type="entry name" value="Integrase-like_cat_sf"/>
</dbReference>